<feature type="domain" description="Cytidyltransferase-like" evidence="10">
    <location>
        <begin position="8"/>
        <end position="136"/>
    </location>
</feature>
<accession>A0A561XIF4</accession>
<comment type="function">
    <text evidence="9">Reversibly transfers an adenylyl group from ATP to 4'-phosphopantetheine, yielding dephospho-CoA (dPCoA) and pyrophosphate.</text>
</comment>
<dbReference type="GeneID" id="51112525"/>
<evidence type="ECO:0000256" key="4">
    <source>
        <dbReference type="ARBA" id="ARBA00022741"/>
    </source>
</evidence>
<dbReference type="GO" id="GO:0005524">
    <property type="term" value="F:ATP binding"/>
    <property type="evidence" value="ECO:0007669"/>
    <property type="project" value="UniProtKB-KW"/>
</dbReference>
<comment type="caution">
    <text evidence="11">The sequence shown here is derived from an EMBL/GenBank/DDBJ whole genome shotgun (WGS) entry which is preliminary data.</text>
</comment>
<feature type="binding site" evidence="9">
    <location>
        <position position="12"/>
    </location>
    <ligand>
        <name>substrate</name>
    </ligand>
</feature>
<dbReference type="Pfam" id="PF01467">
    <property type="entry name" value="CTP_transf_like"/>
    <property type="match status" value="1"/>
</dbReference>
<evidence type="ECO:0000256" key="8">
    <source>
        <dbReference type="ARBA" id="ARBA00029346"/>
    </source>
</evidence>
<sequence>MAQNVLAVYPGTFDPITLGHEDVVRRATQLFERVIVAVAAGHHKKTLFSLEERIEMVREAVKMYPQVQVEPFSGLLRDFVVSRGGKAMVRGLRAVTDFDYEFQLAGMNRSLMPQVETVFLTPSDKYQFISSTFVREIAVLGGEVTKFVSPSVEERLAVKVRSLAAPGG</sequence>
<dbReference type="InterPro" id="IPR001980">
    <property type="entry name" value="PPAT"/>
</dbReference>
<evidence type="ECO:0000256" key="7">
    <source>
        <dbReference type="ARBA" id="ARBA00022993"/>
    </source>
</evidence>
<keyword evidence="2 9" id="KW-0808">Transferase</keyword>
<dbReference type="GO" id="GO:0005737">
    <property type="term" value="C:cytoplasm"/>
    <property type="evidence" value="ECO:0007669"/>
    <property type="project" value="UniProtKB-SubCell"/>
</dbReference>
<dbReference type="CDD" id="cd02163">
    <property type="entry name" value="PPAT"/>
    <property type="match status" value="1"/>
</dbReference>
<dbReference type="PANTHER" id="PTHR21342:SF1">
    <property type="entry name" value="PHOSPHOPANTETHEINE ADENYLYLTRANSFERASE"/>
    <property type="match status" value="1"/>
</dbReference>
<feature type="binding site" evidence="9">
    <location>
        <position position="44"/>
    </location>
    <ligand>
        <name>substrate</name>
    </ligand>
</feature>
<dbReference type="RefSeq" id="WP_056065946.1">
    <property type="nucleotide sequence ID" value="NZ_CAXUPI020000003.1"/>
</dbReference>
<dbReference type="InterPro" id="IPR004821">
    <property type="entry name" value="Cyt_trans-like"/>
</dbReference>
<organism evidence="11 12">
    <name type="scientific">Acidovorax delafieldii</name>
    <name type="common">Pseudomonas delafieldii</name>
    <dbReference type="NCBI Taxonomy" id="47920"/>
    <lineage>
        <taxon>Bacteria</taxon>
        <taxon>Pseudomonadati</taxon>
        <taxon>Pseudomonadota</taxon>
        <taxon>Betaproteobacteria</taxon>
        <taxon>Burkholderiales</taxon>
        <taxon>Comamonadaceae</taxon>
        <taxon>Acidovorax</taxon>
    </lineage>
</organism>
<dbReference type="AlphaFoldDB" id="A0A561XIF4"/>
<dbReference type="Gene3D" id="3.40.50.620">
    <property type="entry name" value="HUPs"/>
    <property type="match status" value="1"/>
</dbReference>
<dbReference type="EC" id="2.7.7.3" evidence="9"/>
<comment type="pathway">
    <text evidence="9">Cofactor biosynthesis; coenzyme A biosynthesis; CoA from (R)-pantothenate: step 4/5.</text>
</comment>
<evidence type="ECO:0000256" key="1">
    <source>
        <dbReference type="ARBA" id="ARBA00022490"/>
    </source>
</evidence>
<comment type="similarity">
    <text evidence="9">Belongs to the bacterial CoaD family.</text>
</comment>
<keyword evidence="3 9" id="KW-0548">Nucleotidyltransferase</keyword>
<gene>
    <name evidence="9" type="primary">coaD</name>
    <name evidence="11" type="ORF">ATF69_3479</name>
</gene>
<feature type="binding site" evidence="9">
    <location>
        <begin position="126"/>
        <end position="132"/>
    </location>
    <ligand>
        <name>ATP</name>
        <dbReference type="ChEBI" id="CHEBI:30616"/>
    </ligand>
</feature>
<dbReference type="GO" id="GO:0004595">
    <property type="term" value="F:pantetheine-phosphate adenylyltransferase activity"/>
    <property type="evidence" value="ECO:0007669"/>
    <property type="project" value="UniProtKB-UniRule"/>
</dbReference>
<evidence type="ECO:0000256" key="2">
    <source>
        <dbReference type="ARBA" id="ARBA00022679"/>
    </source>
</evidence>
<name>A0A561XIF4_ACIDE</name>
<dbReference type="NCBIfam" id="TIGR00125">
    <property type="entry name" value="cyt_tran_rel"/>
    <property type="match status" value="1"/>
</dbReference>
<comment type="subunit">
    <text evidence="9">Homohexamer.</text>
</comment>
<feature type="binding site" evidence="9">
    <location>
        <position position="76"/>
    </location>
    <ligand>
        <name>substrate</name>
    </ligand>
</feature>
<keyword evidence="6 9" id="KW-0460">Magnesium</keyword>
<dbReference type="PRINTS" id="PR01020">
    <property type="entry name" value="LPSBIOSNTHSS"/>
</dbReference>
<keyword evidence="7 9" id="KW-0173">Coenzyme A biosynthesis</keyword>
<feature type="binding site" evidence="9">
    <location>
        <position position="20"/>
    </location>
    <ligand>
        <name>ATP</name>
        <dbReference type="ChEBI" id="CHEBI:30616"/>
    </ligand>
</feature>
<dbReference type="GO" id="GO:0015937">
    <property type="term" value="P:coenzyme A biosynthetic process"/>
    <property type="evidence" value="ECO:0007669"/>
    <property type="project" value="UniProtKB-UniRule"/>
</dbReference>
<feature type="binding site" evidence="9">
    <location>
        <begin position="91"/>
        <end position="93"/>
    </location>
    <ligand>
        <name>ATP</name>
        <dbReference type="ChEBI" id="CHEBI:30616"/>
    </ligand>
</feature>
<evidence type="ECO:0000256" key="9">
    <source>
        <dbReference type="HAMAP-Rule" id="MF_00151"/>
    </source>
</evidence>
<evidence type="ECO:0000256" key="3">
    <source>
        <dbReference type="ARBA" id="ARBA00022695"/>
    </source>
</evidence>
<evidence type="ECO:0000313" key="11">
    <source>
        <dbReference type="EMBL" id="TWG35910.1"/>
    </source>
</evidence>
<evidence type="ECO:0000256" key="6">
    <source>
        <dbReference type="ARBA" id="ARBA00022842"/>
    </source>
</evidence>
<comment type="cofactor">
    <cofactor evidence="9">
        <name>Mg(2+)</name>
        <dbReference type="ChEBI" id="CHEBI:18420"/>
    </cofactor>
</comment>
<dbReference type="SUPFAM" id="SSF52374">
    <property type="entry name" value="Nucleotidylyl transferase"/>
    <property type="match status" value="1"/>
</dbReference>
<dbReference type="UniPathway" id="UPA00241">
    <property type="reaction ID" value="UER00355"/>
</dbReference>
<evidence type="ECO:0000313" key="12">
    <source>
        <dbReference type="Proteomes" id="UP000321485"/>
    </source>
</evidence>
<comment type="catalytic activity">
    <reaction evidence="8 9">
        <text>(R)-4'-phosphopantetheine + ATP + H(+) = 3'-dephospho-CoA + diphosphate</text>
        <dbReference type="Rhea" id="RHEA:19801"/>
        <dbReference type="ChEBI" id="CHEBI:15378"/>
        <dbReference type="ChEBI" id="CHEBI:30616"/>
        <dbReference type="ChEBI" id="CHEBI:33019"/>
        <dbReference type="ChEBI" id="CHEBI:57328"/>
        <dbReference type="ChEBI" id="CHEBI:61723"/>
        <dbReference type="EC" id="2.7.7.3"/>
    </reaction>
</comment>
<dbReference type="PANTHER" id="PTHR21342">
    <property type="entry name" value="PHOSPHOPANTETHEINE ADENYLYLTRANSFERASE"/>
    <property type="match status" value="1"/>
</dbReference>
<comment type="subcellular location">
    <subcellularLocation>
        <location evidence="9">Cytoplasm</location>
    </subcellularLocation>
</comment>
<evidence type="ECO:0000259" key="10">
    <source>
        <dbReference type="Pfam" id="PF01467"/>
    </source>
</evidence>
<dbReference type="InterPro" id="IPR014729">
    <property type="entry name" value="Rossmann-like_a/b/a_fold"/>
</dbReference>
<keyword evidence="5 9" id="KW-0067">ATP-binding</keyword>
<keyword evidence="4 9" id="KW-0547">Nucleotide-binding</keyword>
<feature type="binding site" evidence="9">
    <location>
        <begin position="12"/>
        <end position="13"/>
    </location>
    <ligand>
        <name>ATP</name>
        <dbReference type="ChEBI" id="CHEBI:30616"/>
    </ligand>
</feature>
<keyword evidence="1 9" id="KW-0963">Cytoplasm</keyword>
<evidence type="ECO:0000256" key="5">
    <source>
        <dbReference type="ARBA" id="ARBA00022840"/>
    </source>
</evidence>
<feature type="binding site" evidence="9">
    <location>
        <position position="90"/>
    </location>
    <ligand>
        <name>substrate</name>
    </ligand>
</feature>
<dbReference type="NCBIfam" id="TIGR01510">
    <property type="entry name" value="coaD_prev_kdtB"/>
    <property type="match status" value="1"/>
</dbReference>
<protein>
    <recommendedName>
        <fullName evidence="9">Phosphopantetheine adenylyltransferase</fullName>
        <ecNumber evidence="9">2.7.7.3</ecNumber>
    </recommendedName>
    <alternativeName>
        <fullName evidence="9">Dephospho-CoA pyrophosphorylase</fullName>
    </alternativeName>
    <alternativeName>
        <fullName evidence="9">Pantetheine-phosphate adenylyltransferase</fullName>
        <shortName evidence="9">PPAT</shortName>
    </alternativeName>
</protein>
<proteinExistence type="inferred from homology"/>
<feature type="site" description="Transition state stabilizer" evidence="9">
    <location>
        <position position="20"/>
    </location>
</feature>
<dbReference type="EMBL" id="VJWE01000015">
    <property type="protein sequence ID" value="TWG35910.1"/>
    <property type="molecule type" value="Genomic_DNA"/>
</dbReference>
<dbReference type="Proteomes" id="UP000321485">
    <property type="component" value="Unassembled WGS sequence"/>
</dbReference>
<feature type="binding site" evidence="9">
    <location>
        <position position="101"/>
    </location>
    <ligand>
        <name>ATP</name>
        <dbReference type="ChEBI" id="CHEBI:30616"/>
    </ligand>
</feature>
<reference evidence="11 12" key="1">
    <citation type="journal article" date="2015" name="Stand. Genomic Sci.">
        <title>Genomic Encyclopedia of Bacterial and Archaeal Type Strains, Phase III: the genomes of soil and plant-associated and newly described type strains.</title>
        <authorList>
            <person name="Whitman W.B."/>
            <person name="Woyke T."/>
            <person name="Klenk H.P."/>
            <person name="Zhou Y."/>
            <person name="Lilburn T.G."/>
            <person name="Beck B.J."/>
            <person name="De Vos P."/>
            <person name="Vandamme P."/>
            <person name="Eisen J.A."/>
            <person name="Garrity G."/>
            <person name="Hugenholtz P."/>
            <person name="Kyrpides N.C."/>
        </authorList>
    </citation>
    <scope>NUCLEOTIDE SEQUENCE [LARGE SCALE GENOMIC DNA]</scope>
    <source>
        <strain evidence="11 12">DSM 64</strain>
    </source>
</reference>
<dbReference type="HAMAP" id="MF_00151">
    <property type="entry name" value="PPAT_bact"/>
    <property type="match status" value="1"/>
</dbReference>